<protein>
    <submittedName>
        <fullName evidence="1">Uncharacterized protein</fullName>
    </submittedName>
</protein>
<comment type="caution">
    <text evidence="1">The sequence shown here is derived from an EMBL/GenBank/DDBJ whole genome shotgun (WGS) entry which is preliminary data.</text>
</comment>
<evidence type="ECO:0000313" key="1">
    <source>
        <dbReference type="EMBL" id="KAK7506087.1"/>
    </source>
</evidence>
<dbReference type="EMBL" id="JACVVK020000008">
    <property type="protein sequence ID" value="KAK7506087.1"/>
    <property type="molecule type" value="Genomic_DNA"/>
</dbReference>
<accession>A0ABD0M304</accession>
<reference evidence="1 2" key="1">
    <citation type="journal article" date="2023" name="Sci. Data">
        <title>Genome assembly of the Korean intertidal mud-creeper Batillaria attramentaria.</title>
        <authorList>
            <person name="Patra A.K."/>
            <person name="Ho P.T."/>
            <person name="Jun S."/>
            <person name="Lee S.J."/>
            <person name="Kim Y."/>
            <person name="Won Y.J."/>
        </authorList>
    </citation>
    <scope>NUCLEOTIDE SEQUENCE [LARGE SCALE GENOMIC DNA]</scope>
    <source>
        <strain evidence="1">Wonlab-2016</strain>
    </source>
</reference>
<name>A0ABD0M304_9CAEN</name>
<sequence length="149" mass="16396">MDFHRTRLWRGRFCPIANLGEGTRYSVVSMEEKKVIALSDHNTNSQSVIGRNCILLSVKGLGERRGTQTLFDHSGSQPHEFIIVLHVSCRVCARVLKRLITDEPRNVTKPHGLRLVLALASVGSDQARDIQSLTVASGGDGNCEQAVFA</sequence>
<gene>
    <name evidence="1" type="ORF">BaRGS_00002809</name>
</gene>
<organism evidence="1 2">
    <name type="scientific">Batillaria attramentaria</name>
    <dbReference type="NCBI Taxonomy" id="370345"/>
    <lineage>
        <taxon>Eukaryota</taxon>
        <taxon>Metazoa</taxon>
        <taxon>Spiralia</taxon>
        <taxon>Lophotrochozoa</taxon>
        <taxon>Mollusca</taxon>
        <taxon>Gastropoda</taxon>
        <taxon>Caenogastropoda</taxon>
        <taxon>Sorbeoconcha</taxon>
        <taxon>Cerithioidea</taxon>
        <taxon>Batillariidae</taxon>
        <taxon>Batillaria</taxon>
    </lineage>
</organism>
<evidence type="ECO:0000313" key="2">
    <source>
        <dbReference type="Proteomes" id="UP001519460"/>
    </source>
</evidence>
<dbReference type="AlphaFoldDB" id="A0ABD0M304"/>
<proteinExistence type="predicted"/>
<keyword evidence="2" id="KW-1185">Reference proteome</keyword>
<dbReference type="Proteomes" id="UP001519460">
    <property type="component" value="Unassembled WGS sequence"/>
</dbReference>